<dbReference type="SUPFAM" id="SSF51126">
    <property type="entry name" value="Pectin lyase-like"/>
    <property type="match status" value="1"/>
</dbReference>
<dbReference type="EMBL" id="LYPC01000027">
    <property type="protein sequence ID" value="OCT12635.1"/>
    <property type="molecule type" value="Genomic_DNA"/>
</dbReference>
<dbReference type="InterPro" id="IPR012334">
    <property type="entry name" value="Pectin_lyas_fold"/>
</dbReference>
<keyword evidence="2" id="KW-1185">Reference proteome</keyword>
<gene>
    <name evidence="1" type="ORF">A8709_33025</name>
</gene>
<dbReference type="Proteomes" id="UP000093309">
    <property type="component" value="Unassembled WGS sequence"/>
</dbReference>
<dbReference type="InterPro" id="IPR011050">
    <property type="entry name" value="Pectin_lyase_fold/virulence"/>
</dbReference>
<protein>
    <recommendedName>
        <fullName evidence="3">Right handed beta helix domain-containing protein</fullName>
    </recommendedName>
</protein>
<dbReference type="Gene3D" id="2.160.20.10">
    <property type="entry name" value="Single-stranded right-handed beta-helix, Pectin lyase-like"/>
    <property type="match status" value="1"/>
</dbReference>
<organism evidence="1 2">
    <name type="scientific">Paenibacillus pectinilyticus</name>
    <dbReference type="NCBI Taxonomy" id="512399"/>
    <lineage>
        <taxon>Bacteria</taxon>
        <taxon>Bacillati</taxon>
        <taxon>Bacillota</taxon>
        <taxon>Bacilli</taxon>
        <taxon>Bacillales</taxon>
        <taxon>Paenibacillaceae</taxon>
        <taxon>Paenibacillus</taxon>
    </lineage>
</organism>
<proteinExistence type="predicted"/>
<evidence type="ECO:0000313" key="2">
    <source>
        <dbReference type="Proteomes" id="UP000093309"/>
    </source>
</evidence>
<evidence type="ECO:0000313" key="1">
    <source>
        <dbReference type="EMBL" id="OCT12635.1"/>
    </source>
</evidence>
<name>A0A1C0ZX09_9BACL</name>
<sequence length="592" mass="63300">MATPTPNLGLIMPDMSDEVDQTIPALASSLGIVDAATGKLSDLATVDKSSLVAAISESSNGLDALKADVANKSYYVTPEMYGAVGNGTTDDGTAFLNMYADAKTKQVSVRLTKSRYKITKPLNTVGVSTYSDIYSVLDIQVSAADGNAFTWGGENVTICGVCFELSNSTTNTSMQGLYNASSNVNNQRFIRNKVKGKTFKSDGVTGNIYGVWVNANGLRGVRICDNVFETVNYPVQINQQTAGGNIATPMGSPIENIYIEDNVILKGTIGINTPHVYCHHAFIRNNRVTSDTGFNINLAHVNNFVVEGNILDGATVTTDSVLHIEDVSYAGTVTNNIIRAQNQADAIRIQLASGVSQDTYVPTEGILVEGNDLKGVGNANGVQIVDTSSKRIKLSNNRIENFAIGATINATQCDINDNRFLSCPLCLYLTQRVRVSGLIVESCTTIVRSGNSIPVEIDGITFIGEVPTLKPQVVSSNISMVIYRNVRFSSPVGVTISSTTAFDLFVLPDSGKFDFNLYYKLSNTTNSSIVRLNAKYDGTTFTPTKTYELLNGGVGGGTFAMTAGKLTASHFLSGGTLSITWDITIDSLVYTA</sequence>
<dbReference type="InterPro" id="IPR006626">
    <property type="entry name" value="PbH1"/>
</dbReference>
<dbReference type="STRING" id="512399.A8709_33025"/>
<dbReference type="SMART" id="SM00710">
    <property type="entry name" value="PbH1"/>
    <property type="match status" value="7"/>
</dbReference>
<comment type="caution">
    <text evidence="1">The sequence shown here is derived from an EMBL/GenBank/DDBJ whole genome shotgun (WGS) entry which is preliminary data.</text>
</comment>
<evidence type="ECO:0008006" key="3">
    <source>
        <dbReference type="Google" id="ProtNLM"/>
    </source>
</evidence>
<reference evidence="2" key="1">
    <citation type="submission" date="2016-05" db="EMBL/GenBank/DDBJ databases">
        <title>Paenibacillus oryzae. sp. nov., isolated from the rice root.</title>
        <authorList>
            <person name="Zhang J."/>
            <person name="Zhang X."/>
        </authorList>
    </citation>
    <scope>NUCLEOTIDE SEQUENCE [LARGE SCALE GENOMIC DNA]</scope>
    <source>
        <strain evidence="2">KCTC13222</strain>
    </source>
</reference>
<dbReference type="AlphaFoldDB" id="A0A1C0ZX09"/>
<accession>A0A1C0ZX09</accession>